<feature type="compositionally biased region" description="Basic and acidic residues" evidence="1">
    <location>
        <begin position="438"/>
        <end position="449"/>
    </location>
</feature>
<evidence type="ECO:0000313" key="3">
    <source>
        <dbReference type="Proteomes" id="UP000325313"/>
    </source>
</evidence>
<evidence type="ECO:0000313" key="2">
    <source>
        <dbReference type="EMBL" id="KAA1084864.1"/>
    </source>
</evidence>
<dbReference type="AlphaFoldDB" id="A0A5B0N8W8"/>
<protein>
    <submittedName>
        <fullName evidence="2">Uncharacterized protein</fullName>
    </submittedName>
</protein>
<comment type="caution">
    <text evidence="2">The sequence shown here is derived from an EMBL/GenBank/DDBJ whole genome shotgun (WGS) entry which is preliminary data.</text>
</comment>
<feature type="region of interest" description="Disordered" evidence="1">
    <location>
        <begin position="364"/>
        <end position="451"/>
    </location>
</feature>
<reference evidence="2 3" key="1">
    <citation type="submission" date="2019-05" db="EMBL/GenBank/DDBJ databases">
        <title>Emergence of the Ug99 lineage of the wheat stem rust pathogen through somatic hybridization.</title>
        <authorList>
            <person name="Li F."/>
            <person name="Upadhyaya N.M."/>
            <person name="Sperschneider J."/>
            <person name="Matny O."/>
            <person name="Nguyen-Phuc H."/>
            <person name="Mago R."/>
            <person name="Raley C."/>
            <person name="Miller M.E."/>
            <person name="Silverstein K.A.T."/>
            <person name="Henningsen E."/>
            <person name="Hirsch C.D."/>
            <person name="Visser B."/>
            <person name="Pretorius Z.A."/>
            <person name="Steffenson B.J."/>
            <person name="Schwessinger B."/>
            <person name="Dodds P.N."/>
            <person name="Figueroa M."/>
        </authorList>
    </citation>
    <scope>NUCLEOTIDE SEQUENCE [LARGE SCALE GENOMIC DNA]</scope>
    <source>
        <strain evidence="2 3">Ug99</strain>
    </source>
</reference>
<evidence type="ECO:0000256" key="1">
    <source>
        <dbReference type="SAM" id="MobiDB-lite"/>
    </source>
</evidence>
<organism evidence="2 3">
    <name type="scientific">Puccinia graminis f. sp. tritici</name>
    <dbReference type="NCBI Taxonomy" id="56615"/>
    <lineage>
        <taxon>Eukaryota</taxon>
        <taxon>Fungi</taxon>
        <taxon>Dikarya</taxon>
        <taxon>Basidiomycota</taxon>
        <taxon>Pucciniomycotina</taxon>
        <taxon>Pucciniomycetes</taxon>
        <taxon>Pucciniales</taxon>
        <taxon>Pucciniaceae</taxon>
        <taxon>Puccinia</taxon>
    </lineage>
</organism>
<accession>A0A5B0N8W8</accession>
<dbReference type="EMBL" id="VDEP01000430">
    <property type="protein sequence ID" value="KAA1084864.1"/>
    <property type="molecule type" value="Genomic_DNA"/>
</dbReference>
<name>A0A5B0N8W8_PUCGR</name>
<dbReference type="Proteomes" id="UP000325313">
    <property type="component" value="Unassembled WGS sequence"/>
</dbReference>
<proteinExistence type="predicted"/>
<sequence length="467" mass="52830">MAVTYCVHTSPQALLDMLAFYPERILHISNQQTDGFPSRAPATWLRSIQRTLGRAWHHLDASESVQGMLGRRDHPEDGVQPSVHRTLIGSVRWTTENHQSDTSQSVRLMVFTRVWKLKKKGRLSKNDHKRWSMVEKQSKKCNSGSIVDLLTSKLQNSGIVEWQGTASHCGHLAVAAARSPRANPLLEKINPLTNILSSTLDLLNYLPTSRLTLDTQPPDIRGPPVELPETSEYSEQSGVFEGLDENTNNFHLFFIVMFVSWLHIFCNISRENCRTAITALYNILNETIKRPASARSLMRMPRDPRTLISEANLDTEIVESLCCRTCFHLYPQDTKAAIDAWARELARSDQFLVDVQHGSNFKIIDWDDSPTSSENSDSEDSKTTHGQTSTTQLGSVSLFESSTLPPKQDLESMSSRYHPRAAFSRHKHHQPSPQANRRRTEEFGVRCHDQNPSAPLMVAWSESDYSV</sequence>
<feature type="compositionally biased region" description="Basic residues" evidence="1">
    <location>
        <begin position="417"/>
        <end position="430"/>
    </location>
</feature>
<gene>
    <name evidence="2" type="ORF">PGTUg99_000543</name>
</gene>
<feature type="compositionally biased region" description="Polar residues" evidence="1">
    <location>
        <begin position="384"/>
        <end position="415"/>
    </location>
</feature>